<comment type="caution">
    <text evidence="1">The sequence shown here is derived from an EMBL/GenBank/DDBJ whole genome shotgun (WGS) entry which is preliminary data.</text>
</comment>
<reference evidence="1" key="1">
    <citation type="journal article" date="2014" name="Front. Microbiol.">
        <title>High frequency of phylogenetically diverse reductive dehalogenase-homologous genes in deep subseafloor sedimentary metagenomes.</title>
        <authorList>
            <person name="Kawai M."/>
            <person name="Futagami T."/>
            <person name="Toyoda A."/>
            <person name="Takaki Y."/>
            <person name="Nishi S."/>
            <person name="Hori S."/>
            <person name="Arai W."/>
            <person name="Tsubouchi T."/>
            <person name="Morono Y."/>
            <person name="Uchiyama I."/>
            <person name="Ito T."/>
            <person name="Fujiyama A."/>
            <person name="Inagaki F."/>
            <person name="Takami H."/>
        </authorList>
    </citation>
    <scope>NUCLEOTIDE SEQUENCE</scope>
    <source>
        <strain evidence="1">Expedition CK06-06</strain>
    </source>
</reference>
<feature type="non-terminal residue" evidence="1">
    <location>
        <position position="215"/>
    </location>
</feature>
<evidence type="ECO:0000313" key="1">
    <source>
        <dbReference type="EMBL" id="GAI79362.1"/>
    </source>
</evidence>
<sequence length="215" mass="24379">MAGQSLTKMVKVLFAKVATKLKLTFPKSEFNDVTKAIIGSIDQSPINQRFVRDVSKTALPPSTLKAVDIAKCYSYAIAQEQFFPIFTVYDFPEPYTGFHYEEDEGDPEDSGFGPVSWSLQKTDPVPGKYYIRTTNNFPLKGNGWYSHVTTTWALRNNIITPSSIIYQLTSQYCITSTVFQKFKDMVYAIPDKKTAKNAFNFFNGTHFKDPKTGFH</sequence>
<organism evidence="1">
    <name type="scientific">marine sediment metagenome</name>
    <dbReference type="NCBI Taxonomy" id="412755"/>
    <lineage>
        <taxon>unclassified sequences</taxon>
        <taxon>metagenomes</taxon>
        <taxon>ecological metagenomes</taxon>
    </lineage>
</organism>
<dbReference type="AlphaFoldDB" id="X1RF71"/>
<accession>X1RF71</accession>
<gene>
    <name evidence="1" type="ORF">S12H4_14042</name>
</gene>
<protein>
    <submittedName>
        <fullName evidence="1">Uncharacterized protein</fullName>
    </submittedName>
</protein>
<proteinExistence type="predicted"/>
<dbReference type="EMBL" id="BARW01006684">
    <property type="protein sequence ID" value="GAI79362.1"/>
    <property type="molecule type" value="Genomic_DNA"/>
</dbReference>
<name>X1RF71_9ZZZZ</name>